<dbReference type="InterPro" id="IPR025681">
    <property type="entry name" value="COOH-NH2_lig"/>
</dbReference>
<keyword evidence="2" id="KW-1185">Reference proteome</keyword>
<evidence type="ECO:0000313" key="2">
    <source>
        <dbReference type="Proteomes" id="UP001596233"/>
    </source>
</evidence>
<comment type="caution">
    <text evidence="1">The sequence shown here is derived from an EMBL/GenBank/DDBJ whole genome shotgun (WGS) entry which is preliminary data.</text>
</comment>
<dbReference type="Proteomes" id="UP001596233">
    <property type="component" value="Unassembled WGS sequence"/>
</dbReference>
<dbReference type="EMBL" id="JBHSTE010000002">
    <property type="protein sequence ID" value="MFC6332184.1"/>
    <property type="molecule type" value="Genomic_DNA"/>
</dbReference>
<gene>
    <name evidence="1" type="ORF">ACFP56_06080</name>
</gene>
<proteinExistence type="predicted"/>
<dbReference type="RefSeq" id="WP_379232281.1">
    <property type="nucleotide sequence ID" value="NZ_JBHSTE010000002.1"/>
</dbReference>
<organism evidence="1 2">
    <name type="scientific">Paenibacillus septentrionalis</name>
    <dbReference type="NCBI Taxonomy" id="429342"/>
    <lineage>
        <taxon>Bacteria</taxon>
        <taxon>Bacillati</taxon>
        <taxon>Bacillota</taxon>
        <taxon>Bacilli</taxon>
        <taxon>Bacillales</taxon>
        <taxon>Paenibacillaceae</taxon>
        <taxon>Paenibacillus</taxon>
    </lineage>
</organism>
<name>A0ABW1V429_9BACL</name>
<evidence type="ECO:0000313" key="1">
    <source>
        <dbReference type="EMBL" id="MFC6332184.1"/>
    </source>
</evidence>
<dbReference type="Pfam" id="PF14395">
    <property type="entry name" value="COOH-NH2_lig"/>
    <property type="match status" value="1"/>
</dbReference>
<evidence type="ECO:0008006" key="3">
    <source>
        <dbReference type="Google" id="ProtNLM"/>
    </source>
</evidence>
<protein>
    <recommendedName>
        <fullName evidence="3">Phage phiEco32-like COOH-NH2 ligase-type 2</fullName>
    </recommendedName>
</protein>
<reference evidence="2" key="1">
    <citation type="journal article" date="2019" name="Int. J. Syst. Evol. Microbiol.">
        <title>The Global Catalogue of Microorganisms (GCM) 10K type strain sequencing project: providing services to taxonomists for standard genome sequencing and annotation.</title>
        <authorList>
            <consortium name="The Broad Institute Genomics Platform"/>
            <consortium name="The Broad Institute Genome Sequencing Center for Infectious Disease"/>
            <person name="Wu L."/>
            <person name="Ma J."/>
        </authorList>
    </citation>
    <scope>NUCLEOTIDE SEQUENCE [LARGE SCALE GENOMIC DNA]</scope>
    <source>
        <strain evidence="2">PCU 280</strain>
    </source>
</reference>
<sequence length="507" mass="57355">MSKMLWLQKQQGGARIKLKEPADLFDSEAIKAFLGRQEAEHSAFAAADTPALASCNSEAAESGEPVVLLQEAAMDYCLERAAINAGLLRFEQMTQEHKRQCWKAARLRIDEQLSDERLYLVYCIDHSLLCWGRVNAKIEPLGVTYIAQRDAQGMLEHDERELSEVTLRAVEIAATRALYALWLDVGSVLVAVSGTGSIAIRDAWSIEQQQVLLEREAMNEALQRWLEGWEMDVERKFWLGADPELVFVDESNKLVSASSVLLDHVNEEIGIDSLLYKRKLIYPIVELRPRPASHPARLTASLHRLLKELQLLVADERPLRWLAGGMPVKGIALGGHLHVSGILLTPRLLRLLDAMLALPFAALADEAGYSRNDKYGGMGDYRKQFHGGFEYRTLPSWLVSPALARAAIYCFWVTVQQRFALAERLNMQELQAAEEAYVLGDRKRLYTAAERNIELLLSLTDDERAREAVKPLQRALKQRRTWNEKTDIKARWKLVDEGLKREETGNS</sequence>
<accession>A0ABW1V429</accession>